<dbReference type="Gene3D" id="1.10.3210.50">
    <property type="match status" value="1"/>
</dbReference>
<dbReference type="STRING" id="254406.SAMN04488042_1011159"/>
<evidence type="ECO:0000313" key="3">
    <source>
        <dbReference type="Proteomes" id="UP000199144"/>
    </source>
</evidence>
<dbReference type="AlphaFoldDB" id="A0A1I4JT32"/>
<feature type="domain" description="HD/PDEase" evidence="1">
    <location>
        <begin position="19"/>
        <end position="137"/>
    </location>
</feature>
<dbReference type="OrthoDB" id="9797344at2"/>
<reference evidence="2 3" key="1">
    <citation type="submission" date="2016-10" db="EMBL/GenBank/DDBJ databases">
        <authorList>
            <person name="de Groot N.N."/>
        </authorList>
    </citation>
    <scope>NUCLEOTIDE SEQUENCE [LARGE SCALE GENOMIC DNA]</scope>
    <source>
        <strain evidence="2 3">DSM 15283</strain>
    </source>
</reference>
<dbReference type="InterPro" id="IPR006674">
    <property type="entry name" value="HD_domain"/>
</dbReference>
<dbReference type="PANTHER" id="PTHR33594:SF1">
    <property type="entry name" value="HD_PDEASE DOMAIN-CONTAINING PROTEIN"/>
    <property type="match status" value="1"/>
</dbReference>
<gene>
    <name evidence="2" type="ORF">SAMN04488042_1011159</name>
</gene>
<keyword evidence="3" id="KW-1185">Reference proteome</keyword>
<dbReference type="EMBL" id="FOTQ01000001">
    <property type="protein sequence ID" value="SFL69624.1"/>
    <property type="molecule type" value="Genomic_DNA"/>
</dbReference>
<dbReference type="InterPro" id="IPR003607">
    <property type="entry name" value="HD/PDEase_dom"/>
</dbReference>
<evidence type="ECO:0000259" key="1">
    <source>
        <dbReference type="SMART" id="SM00471"/>
    </source>
</evidence>
<evidence type="ECO:0000313" key="2">
    <source>
        <dbReference type="EMBL" id="SFL69624.1"/>
    </source>
</evidence>
<accession>A0A1I4JT32</accession>
<sequence>MQGLRDQLRRVASEHMATDPAHDLAHLDRVWANAQRIAADITNVDKPVLLAACYLHDLVNLPKDAPNRAKASTLAADAAGPILYALGFAPEAIAAARHAIKAHSFSAGIPPKTPESRILRDADRLDALGAIGIARCFAVSGALGRTFYDPGDPFASGRELDDTAFALDHWPAKLLRLPEDMLTEAGRALAQERCARMLRFIDGLAEEIGTTGPRGWADPT</sequence>
<dbReference type="Pfam" id="PF01966">
    <property type="entry name" value="HD"/>
    <property type="match status" value="1"/>
</dbReference>
<dbReference type="PANTHER" id="PTHR33594">
    <property type="entry name" value="SUPERFAMILY HYDROLASE, PUTATIVE (AFU_ORTHOLOGUE AFUA_1G03035)-RELATED"/>
    <property type="match status" value="1"/>
</dbReference>
<dbReference type="SMART" id="SM00471">
    <property type="entry name" value="HDc"/>
    <property type="match status" value="1"/>
</dbReference>
<dbReference type="SUPFAM" id="SSF109604">
    <property type="entry name" value="HD-domain/PDEase-like"/>
    <property type="match status" value="1"/>
</dbReference>
<protein>
    <recommendedName>
        <fullName evidence="1">HD/PDEase domain-containing protein</fullName>
    </recommendedName>
</protein>
<dbReference type="CDD" id="cd00077">
    <property type="entry name" value="HDc"/>
    <property type="match status" value="1"/>
</dbReference>
<dbReference type="Proteomes" id="UP000199144">
    <property type="component" value="Unassembled WGS sequence"/>
</dbReference>
<organism evidence="2 3">
    <name type="scientific">Shimia aestuarii</name>
    <dbReference type="NCBI Taxonomy" id="254406"/>
    <lineage>
        <taxon>Bacteria</taxon>
        <taxon>Pseudomonadati</taxon>
        <taxon>Pseudomonadota</taxon>
        <taxon>Alphaproteobacteria</taxon>
        <taxon>Rhodobacterales</taxon>
        <taxon>Roseobacteraceae</taxon>
    </lineage>
</organism>
<name>A0A1I4JT32_9RHOB</name>
<proteinExistence type="predicted"/>